<accession>A0A6C0GPN9</accession>
<dbReference type="KEGG" id="rhoz:GXP67_26925"/>
<sequence>MITKYVFFLSLLICCNGNQQSDKRIQIKEPVCDTGTMKNFYYEFSPLTDIPAIKNLENDFVIVTGTSLTGTDFISKEENQYRRSLKEYQTVEDELKSIEAYRVQEDTLYEHDSIFLTLSREEQIKQLQVWRDGCKYIVDSIHQANNNGLQIVWLINNSSDTVRIATTDSHLLIIIEAIDIKGKWRPVEFHYLDHHGFVYRRLPPKKATAFISTSSINGNFNTKLRYKLLGFKKYYYSNEFDGSIDYCQFEKNPKYSHAFFTRHYMMFDSIIGYEPQEYFDFISIE</sequence>
<dbReference type="Proteomes" id="UP000480178">
    <property type="component" value="Chromosome"/>
</dbReference>
<dbReference type="AlphaFoldDB" id="A0A6C0GPN9"/>
<dbReference type="RefSeq" id="WP_162446002.1">
    <property type="nucleotide sequence ID" value="NZ_CP048222.1"/>
</dbReference>
<dbReference type="EMBL" id="CP048222">
    <property type="protein sequence ID" value="QHT70019.1"/>
    <property type="molecule type" value="Genomic_DNA"/>
</dbReference>
<evidence type="ECO:0000313" key="2">
    <source>
        <dbReference type="Proteomes" id="UP000480178"/>
    </source>
</evidence>
<evidence type="ECO:0000313" key="1">
    <source>
        <dbReference type="EMBL" id="QHT70019.1"/>
    </source>
</evidence>
<reference evidence="1 2" key="1">
    <citation type="submission" date="2020-01" db="EMBL/GenBank/DDBJ databases">
        <authorList>
            <person name="Kim M.K."/>
        </authorList>
    </citation>
    <scope>NUCLEOTIDE SEQUENCE [LARGE SCALE GENOMIC DNA]</scope>
    <source>
        <strain evidence="1 2">172606-1</strain>
    </source>
</reference>
<proteinExistence type="predicted"/>
<organism evidence="1 2">
    <name type="scientific">Rhodocytophaga rosea</name>
    <dbReference type="NCBI Taxonomy" id="2704465"/>
    <lineage>
        <taxon>Bacteria</taxon>
        <taxon>Pseudomonadati</taxon>
        <taxon>Bacteroidota</taxon>
        <taxon>Cytophagia</taxon>
        <taxon>Cytophagales</taxon>
        <taxon>Rhodocytophagaceae</taxon>
        <taxon>Rhodocytophaga</taxon>
    </lineage>
</organism>
<gene>
    <name evidence="1" type="ORF">GXP67_26925</name>
</gene>
<name>A0A6C0GPN9_9BACT</name>
<keyword evidence="2" id="KW-1185">Reference proteome</keyword>
<protein>
    <submittedName>
        <fullName evidence="1">Uncharacterized protein</fullName>
    </submittedName>
</protein>